<proteinExistence type="inferred from homology"/>
<keyword evidence="3" id="KW-1003">Cell membrane</keyword>
<dbReference type="NCBIfam" id="NF008589">
    <property type="entry name" value="PRK11556.1"/>
    <property type="match status" value="1"/>
</dbReference>
<keyword evidence="6" id="KW-0175">Coiled coil</keyword>
<dbReference type="NCBIfam" id="TIGR01730">
    <property type="entry name" value="RND_mfp"/>
    <property type="match status" value="1"/>
</dbReference>
<comment type="similarity">
    <text evidence="2">Belongs to the membrane fusion protein (MFP) (TC 8.A.1) family.</text>
</comment>
<gene>
    <name evidence="12" type="ORF">AUP43_07270</name>
</gene>
<evidence type="ECO:0000256" key="3">
    <source>
        <dbReference type="ARBA" id="ARBA00022475"/>
    </source>
</evidence>
<evidence type="ECO:0000259" key="11">
    <source>
        <dbReference type="Pfam" id="PF25989"/>
    </source>
</evidence>
<dbReference type="Gene3D" id="2.40.30.170">
    <property type="match status" value="1"/>
</dbReference>
<dbReference type="InterPro" id="IPR006143">
    <property type="entry name" value="RND_pump_MFP"/>
</dbReference>
<dbReference type="Gene3D" id="2.40.50.100">
    <property type="match status" value="1"/>
</dbReference>
<evidence type="ECO:0000256" key="6">
    <source>
        <dbReference type="SAM" id="Coils"/>
    </source>
</evidence>
<dbReference type="InterPro" id="IPR058626">
    <property type="entry name" value="MdtA-like_b-barrel"/>
</dbReference>
<dbReference type="Pfam" id="PF25944">
    <property type="entry name" value="Beta-barrel_RND"/>
    <property type="match status" value="1"/>
</dbReference>
<dbReference type="GO" id="GO:0015562">
    <property type="term" value="F:efflux transmembrane transporter activity"/>
    <property type="evidence" value="ECO:0007669"/>
    <property type="project" value="TreeGrafter"/>
</dbReference>
<dbReference type="STRING" id="580166.AUP43_07270"/>
<feature type="domain" description="Multidrug resistance protein MdtA-like beta-barrel" evidence="10">
    <location>
        <begin position="225"/>
        <end position="307"/>
    </location>
</feature>
<dbReference type="OrthoDB" id="9783047at2"/>
<dbReference type="RefSeq" id="WP_067554846.1">
    <property type="nucleotide sequence ID" value="NZ_LPXN01000098.1"/>
</dbReference>
<evidence type="ECO:0000256" key="4">
    <source>
        <dbReference type="ARBA" id="ARBA00022519"/>
    </source>
</evidence>
<evidence type="ECO:0000259" key="9">
    <source>
        <dbReference type="Pfam" id="PF25917"/>
    </source>
</evidence>
<dbReference type="Pfam" id="PF25989">
    <property type="entry name" value="YknX_C"/>
    <property type="match status" value="1"/>
</dbReference>
<dbReference type="SUPFAM" id="SSF111369">
    <property type="entry name" value="HlyD-like secretion proteins"/>
    <property type="match status" value="1"/>
</dbReference>
<dbReference type="InterPro" id="IPR058637">
    <property type="entry name" value="YknX-like_C"/>
</dbReference>
<reference evidence="12 13" key="1">
    <citation type="submission" date="2015-12" db="EMBL/GenBank/DDBJ databases">
        <title>Genome sequence of Oceanibaculum pacificum MCCC 1A02656.</title>
        <authorList>
            <person name="Lu L."/>
            <person name="Lai Q."/>
            <person name="Shao Z."/>
            <person name="Qian P."/>
        </authorList>
    </citation>
    <scope>NUCLEOTIDE SEQUENCE [LARGE SCALE GENOMIC DNA]</scope>
    <source>
        <strain evidence="12 13">MCCC 1A02656</strain>
    </source>
</reference>
<feature type="domain" description="Multidrug resistance protein MdtA-like barrel-sandwich hybrid" evidence="9">
    <location>
        <begin position="78"/>
        <end position="220"/>
    </location>
</feature>
<dbReference type="Gene3D" id="1.10.287.470">
    <property type="entry name" value="Helix hairpin bin"/>
    <property type="match status" value="1"/>
</dbReference>
<dbReference type="Proteomes" id="UP000076400">
    <property type="component" value="Unassembled WGS sequence"/>
</dbReference>
<feature type="coiled-coil region" evidence="6">
    <location>
        <begin position="119"/>
        <end position="146"/>
    </location>
</feature>
<dbReference type="PANTHER" id="PTHR30469:SF12">
    <property type="entry name" value="MULTIDRUG RESISTANCE PROTEIN MDTA"/>
    <property type="match status" value="1"/>
</dbReference>
<evidence type="ECO:0000259" key="8">
    <source>
        <dbReference type="Pfam" id="PF25876"/>
    </source>
</evidence>
<accession>A0A154W7G3</accession>
<comment type="caution">
    <text evidence="12">The sequence shown here is derived from an EMBL/GenBank/DDBJ whole genome shotgun (WGS) entry which is preliminary data.</text>
</comment>
<feature type="domain" description="YknX-like C-terminal permuted SH3-like" evidence="11">
    <location>
        <begin position="313"/>
        <end position="381"/>
    </location>
</feature>
<dbReference type="Pfam" id="PF25917">
    <property type="entry name" value="BSH_RND"/>
    <property type="match status" value="1"/>
</dbReference>
<dbReference type="InterPro" id="IPR058625">
    <property type="entry name" value="MdtA-like_BSH"/>
</dbReference>
<dbReference type="AlphaFoldDB" id="A0A154W7G3"/>
<organism evidence="12 13">
    <name type="scientific">Oceanibaculum pacificum</name>
    <dbReference type="NCBI Taxonomy" id="580166"/>
    <lineage>
        <taxon>Bacteria</taxon>
        <taxon>Pseudomonadati</taxon>
        <taxon>Pseudomonadota</taxon>
        <taxon>Alphaproteobacteria</taxon>
        <taxon>Rhodospirillales</taxon>
        <taxon>Oceanibaculaceae</taxon>
        <taxon>Oceanibaculum</taxon>
    </lineage>
</organism>
<evidence type="ECO:0000259" key="10">
    <source>
        <dbReference type="Pfam" id="PF25944"/>
    </source>
</evidence>
<evidence type="ECO:0000256" key="2">
    <source>
        <dbReference type="ARBA" id="ARBA00009477"/>
    </source>
</evidence>
<dbReference type="GO" id="GO:1990281">
    <property type="term" value="C:efflux pump complex"/>
    <property type="evidence" value="ECO:0007669"/>
    <property type="project" value="TreeGrafter"/>
</dbReference>
<dbReference type="PANTHER" id="PTHR30469">
    <property type="entry name" value="MULTIDRUG RESISTANCE PROTEIN MDTA"/>
    <property type="match status" value="1"/>
</dbReference>
<keyword evidence="4" id="KW-0997">Cell inner membrane</keyword>
<dbReference type="EMBL" id="LPXN01000098">
    <property type="protein sequence ID" value="KZD09413.1"/>
    <property type="molecule type" value="Genomic_DNA"/>
</dbReference>
<keyword evidence="13" id="KW-1185">Reference proteome</keyword>
<keyword evidence="5 7" id="KW-0472">Membrane</keyword>
<evidence type="ECO:0000256" key="1">
    <source>
        <dbReference type="ARBA" id="ARBA00004236"/>
    </source>
</evidence>
<keyword evidence="7" id="KW-1133">Transmembrane helix</keyword>
<protein>
    <submittedName>
        <fullName evidence="12">Efflux transporter periplasmic adaptor subunit</fullName>
    </submittedName>
</protein>
<keyword evidence="7" id="KW-0812">Transmembrane</keyword>
<sequence length="397" mass="43027">MTDPVAPPAGRRLRPLILLCLIALAGGLAWYFLVRAPAAPPARVASPWTGPVPVRVVDARLENLSVEVKAIGTVTPLNNVVVRSRVDGQLQSVLFQEGERVKAGELLAEIDPAPYRVRLAQAEGQKQQNLAQLKNAENDLAVYRRLFEQDSIARQQLDTQAALVNQLRGTLMSDQAQVDDAKLQLDYTRIVAPIAGRLGLRRVDAGNLVTTGDAEGIVSITQTQPIGVQFTVPEVQLPAIREAHAAGRLLPVEAWDRNEQQMLAEGVLTTLDNQIDLATGTLRLKAQFDNRDDALFPNQFVNVRLRVRTLEDAVTIPVDAVQYGSQGTYVYMIAEGKAVLRPIRLGPSTGERAAVLEGLKAEDQVVLEGLDRLREGRAVTVVTTPPPSSPVLQPGGG</sequence>
<feature type="domain" description="Multidrug resistance protein MdtA-like alpha-helical hairpin" evidence="8">
    <location>
        <begin position="119"/>
        <end position="188"/>
    </location>
</feature>
<dbReference type="Gene3D" id="2.40.420.20">
    <property type="match status" value="1"/>
</dbReference>
<feature type="transmembrane region" description="Helical" evidence="7">
    <location>
        <begin position="16"/>
        <end position="33"/>
    </location>
</feature>
<dbReference type="InterPro" id="IPR058624">
    <property type="entry name" value="MdtA-like_HH"/>
</dbReference>
<evidence type="ECO:0000313" key="12">
    <source>
        <dbReference type="EMBL" id="KZD09413.1"/>
    </source>
</evidence>
<dbReference type="Pfam" id="PF25876">
    <property type="entry name" value="HH_MFP_RND"/>
    <property type="match status" value="1"/>
</dbReference>
<evidence type="ECO:0000256" key="5">
    <source>
        <dbReference type="ARBA" id="ARBA00023136"/>
    </source>
</evidence>
<evidence type="ECO:0000313" key="13">
    <source>
        <dbReference type="Proteomes" id="UP000076400"/>
    </source>
</evidence>
<comment type="subcellular location">
    <subcellularLocation>
        <location evidence="1">Cell membrane</location>
    </subcellularLocation>
</comment>
<name>A0A154W7G3_9PROT</name>
<evidence type="ECO:0000256" key="7">
    <source>
        <dbReference type="SAM" id="Phobius"/>
    </source>
</evidence>